<dbReference type="PANTHER" id="PTHR42687:SF1">
    <property type="entry name" value="L-THREONINE 3-DEHYDROGENASE, MITOCHONDRIAL"/>
    <property type="match status" value="1"/>
</dbReference>
<reference evidence="3" key="1">
    <citation type="submission" date="2019-06" db="EMBL/GenBank/DDBJ databases">
        <title>Alistipes onderdonkii subsp. vulgaris subsp. nov., Alistipes dispar sp. nov. and Alistipes communis sp. nov., isolated from human faeces, and creation of Alistipes onderdonkii subsp. onderdonkii subsp. nov.</title>
        <authorList>
            <person name="Sakamoto M."/>
            <person name="Ikeyama N."/>
            <person name="Ogata Y."/>
            <person name="Suda W."/>
            <person name="Iino T."/>
            <person name="Hattori M."/>
            <person name="Ohkuma M."/>
        </authorList>
    </citation>
    <scope>NUCLEOTIDE SEQUENCE [LARGE SCALE GENOMIC DNA]</scope>
    <source>
        <strain evidence="3">5CBH24</strain>
    </source>
</reference>
<keyword evidence="3" id="KW-1185">Reference proteome</keyword>
<dbReference type="InterPro" id="IPR001509">
    <property type="entry name" value="Epimerase_deHydtase"/>
</dbReference>
<dbReference type="InterPro" id="IPR036291">
    <property type="entry name" value="NAD(P)-bd_dom_sf"/>
</dbReference>
<accession>A0A4Y1WTJ8</accession>
<dbReference type="EMBL" id="AP019735">
    <property type="protein sequence ID" value="BBL04152.1"/>
    <property type="molecule type" value="Genomic_DNA"/>
</dbReference>
<dbReference type="InterPro" id="IPR051225">
    <property type="entry name" value="NAD(P)_epim/dehydratase"/>
</dbReference>
<dbReference type="KEGG" id="acou:A5CBH24_14650"/>
<dbReference type="OrthoDB" id="9779902at2"/>
<evidence type="ECO:0000313" key="3">
    <source>
        <dbReference type="Proteomes" id="UP000318946"/>
    </source>
</evidence>
<comment type="similarity">
    <text evidence="1">Belongs to the NAD(P)-dependent epimerase/dehydratase family.</text>
</comment>
<dbReference type="GeneID" id="78342185"/>
<dbReference type="SUPFAM" id="SSF51735">
    <property type="entry name" value="NAD(P)-binding Rossmann-fold domains"/>
    <property type="match status" value="1"/>
</dbReference>
<dbReference type="GO" id="GO:0006567">
    <property type="term" value="P:L-threonine catabolic process"/>
    <property type="evidence" value="ECO:0007669"/>
    <property type="project" value="TreeGrafter"/>
</dbReference>
<proteinExistence type="inferred from homology"/>
<dbReference type="Proteomes" id="UP000318946">
    <property type="component" value="Chromosome"/>
</dbReference>
<organism evidence="2 3">
    <name type="scientific">Alistipes communis</name>
    <dbReference type="NCBI Taxonomy" id="2585118"/>
    <lineage>
        <taxon>Bacteria</taxon>
        <taxon>Pseudomonadati</taxon>
        <taxon>Bacteroidota</taxon>
        <taxon>Bacteroidia</taxon>
        <taxon>Bacteroidales</taxon>
        <taxon>Rikenellaceae</taxon>
        <taxon>Alistipes</taxon>
    </lineage>
</organism>
<protein>
    <submittedName>
        <fullName evidence="2">L-threonine 3-dehydrogenase</fullName>
    </submittedName>
</protein>
<evidence type="ECO:0000256" key="1">
    <source>
        <dbReference type="ARBA" id="ARBA00007637"/>
    </source>
</evidence>
<dbReference type="GO" id="GO:0008743">
    <property type="term" value="F:L-threonine 3-dehydrogenase activity"/>
    <property type="evidence" value="ECO:0007669"/>
    <property type="project" value="TreeGrafter"/>
</dbReference>
<dbReference type="RefSeq" id="WP_141412678.1">
    <property type="nucleotide sequence ID" value="NZ_AP019735.1"/>
</dbReference>
<dbReference type="PANTHER" id="PTHR42687">
    <property type="entry name" value="L-THREONINE 3-DEHYDROGENASE"/>
    <property type="match status" value="1"/>
</dbReference>
<dbReference type="Pfam" id="PF01370">
    <property type="entry name" value="Epimerase"/>
    <property type="match status" value="1"/>
</dbReference>
<dbReference type="FunFam" id="3.40.50.720:FF:000077">
    <property type="entry name" value="L-threonine 3-dehydrogenase, mitochondrial"/>
    <property type="match status" value="1"/>
</dbReference>
<sequence>MKKILIIGAGGQIGSELTTYLRGIYGSRNVVATDVRECKALGADGPFEVLDALNATSVASVVARHEIDTIFNLVALLSAVGERNPQMAWHVNIGALMNSLEVARQHHCALFTPSSIGAFGPSSPKVRTPQDTVMQPTTIYGICKVTGEMLGNYYHHKYGVDTRSIRFPGIISNVTLPGGGTTDYAVEIYYEAIRSGRYTCAVPHDVYMDMIYMPDVLRACVELMEADPARLRHRNSFNIASMSFTPDIIAAEIRKRIPSFTMDFNIDPVKEEIARSWPDSLDDTCAREEWGWRPEWDLSRMTDDMLAAIRSRTAHPRHA</sequence>
<dbReference type="AlphaFoldDB" id="A0A4Y1WTJ8"/>
<gene>
    <name evidence="2" type="ORF">A5CBH24_14650</name>
</gene>
<evidence type="ECO:0000313" key="2">
    <source>
        <dbReference type="EMBL" id="BBL04152.1"/>
    </source>
</evidence>
<dbReference type="Gene3D" id="3.40.50.720">
    <property type="entry name" value="NAD(P)-binding Rossmann-like Domain"/>
    <property type="match status" value="1"/>
</dbReference>
<name>A0A4Y1WTJ8_9BACT</name>